<gene>
    <name evidence="2" type="ORF">C8N30_2688</name>
</gene>
<sequence length="359" mass="39839">MNVINADAELDLFKTTPIATFLPALGWHPTKNKDEFQKGKENIETFKGRGGIYRYKDENKKFGTILDLALIEVGAGKFGDARRLLRSILGNQAPENFSTKPLTQNPSSLPPVPSTESSQVPQVLQSETINEENKKMTYAEAKAVFEAGSLIWSDPDFTPNLMRRRGLHSVSEIHRRSMRLSGSGSGNIRFPYFVRLDDGEIVHGGHETIVLHGGGKRYQRGTHNGVWRSSGPHIMGKTAVVGESPLDVLAYDGLHPCDEGRHLFALRSGTEVMCIDMIRDMIDQDLIDTVIIVTDNDPAGMVYAGKALTRLQVGRDKTLTGPARKYYKGVRAYYHAPDGFREDWNDVVKPVESDDSPSP</sequence>
<dbReference type="Proteomes" id="UP000284407">
    <property type="component" value="Unassembled WGS sequence"/>
</dbReference>
<evidence type="ECO:0000313" key="2">
    <source>
        <dbReference type="EMBL" id="RKE93611.1"/>
    </source>
</evidence>
<evidence type="ECO:0000313" key="3">
    <source>
        <dbReference type="Proteomes" id="UP000284407"/>
    </source>
</evidence>
<organism evidence="2 3">
    <name type="scientific">Sulfitobacter guttiformis</name>
    <dbReference type="NCBI Taxonomy" id="74349"/>
    <lineage>
        <taxon>Bacteria</taxon>
        <taxon>Pseudomonadati</taxon>
        <taxon>Pseudomonadota</taxon>
        <taxon>Alphaproteobacteria</taxon>
        <taxon>Rhodobacterales</taxon>
        <taxon>Roseobacteraceae</taxon>
        <taxon>Sulfitobacter</taxon>
    </lineage>
</organism>
<feature type="compositionally biased region" description="Polar residues" evidence="1">
    <location>
        <begin position="95"/>
        <end position="107"/>
    </location>
</feature>
<dbReference type="RefSeq" id="WP_025062339.1">
    <property type="nucleotide sequence ID" value="NZ_RAQK01000002.1"/>
</dbReference>
<dbReference type="STRING" id="1443111.Z949_1838"/>
<keyword evidence="3" id="KW-1185">Reference proteome</keyword>
<reference evidence="2 3" key="1">
    <citation type="submission" date="2018-09" db="EMBL/GenBank/DDBJ databases">
        <title>Genomic Encyclopedia of Archaeal and Bacterial Type Strains, Phase II (KMG-II): from individual species to whole genera.</title>
        <authorList>
            <person name="Goeker M."/>
        </authorList>
    </citation>
    <scope>NUCLEOTIDE SEQUENCE [LARGE SCALE GENOMIC DNA]</scope>
    <source>
        <strain evidence="2 3">DSM 11458</strain>
    </source>
</reference>
<protein>
    <submittedName>
        <fullName evidence="2">Toprim domain-containing protein</fullName>
    </submittedName>
</protein>
<dbReference type="OrthoDB" id="9802530at2"/>
<dbReference type="EMBL" id="RAQK01000002">
    <property type="protein sequence ID" value="RKE93611.1"/>
    <property type="molecule type" value="Genomic_DNA"/>
</dbReference>
<dbReference type="AlphaFoldDB" id="A0A420DHA9"/>
<accession>A0A420DHA9</accession>
<proteinExistence type="predicted"/>
<comment type="caution">
    <text evidence="2">The sequence shown here is derived from an EMBL/GenBank/DDBJ whole genome shotgun (WGS) entry which is preliminary data.</text>
</comment>
<name>A0A420DHA9_9RHOB</name>
<feature type="region of interest" description="Disordered" evidence="1">
    <location>
        <begin position="95"/>
        <end position="120"/>
    </location>
</feature>
<evidence type="ECO:0000256" key="1">
    <source>
        <dbReference type="SAM" id="MobiDB-lite"/>
    </source>
</evidence>